<dbReference type="OMA" id="WEHEDEQ"/>
<dbReference type="Pfam" id="PF15101">
    <property type="entry name" value="TERB2"/>
    <property type="match status" value="1"/>
</dbReference>
<dbReference type="GO" id="GO:0005637">
    <property type="term" value="C:nuclear inner membrane"/>
    <property type="evidence" value="ECO:0007669"/>
    <property type="project" value="TreeGrafter"/>
</dbReference>
<dbReference type="Ensembl" id="ENSCSET00000003127.1">
    <property type="protein sequence ID" value="ENSCSEP00000003083.1"/>
    <property type="gene ID" value="ENSCSEG00000002025.1"/>
</dbReference>
<protein>
    <submittedName>
        <fullName evidence="1">Telomere repeat binding bouquet formation protein 2</fullName>
    </submittedName>
</protein>
<proteinExistence type="predicted"/>
<dbReference type="STRING" id="244447.ENSCSEP00000003083"/>
<reference evidence="1 2" key="1">
    <citation type="journal article" date="2014" name="Nat. Genet.">
        <title>Whole-genome sequence of a flatfish provides insights into ZW sex chromosome evolution and adaptation to a benthic lifestyle.</title>
        <authorList>
            <person name="Chen S."/>
            <person name="Zhang G."/>
            <person name="Shao C."/>
            <person name="Huang Q."/>
            <person name="Liu G."/>
            <person name="Zhang P."/>
            <person name="Song W."/>
            <person name="An N."/>
            <person name="Chalopin D."/>
            <person name="Volff J.N."/>
            <person name="Hong Y."/>
            <person name="Li Q."/>
            <person name="Sha Z."/>
            <person name="Zhou H."/>
            <person name="Xie M."/>
            <person name="Yu Q."/>
            <person name="Liu Y."/>
            <person name="Xiang H."/>
            <person name="Wang N."/>
            <person name="Wu K."/>
            <person name="Yang C."/>
            <person name="Zhou Q."/>
            <person name="Liao X."/>
            <person name="Yang L."/>
            <person name="Hu Q."/>
            <person name="Zhang J."/>
            <person name="Meng L."/>
            <person name="Jin L."/>
            <person name="Tian Y."/>
            <person name="Lian J."/>
            <person name="Yang J."/>
            <person name="Miao G."/>
            <person name="Liu S."/>
            <person name="Liang Z."/>
            <person name="Yan F."/>
            <person name="Li Y."/>
            <person name="Sun B."/>
            <person name="Zhang H."/>
            <person name="Zhang J."/>
            <person name="Zhu Y."/>
            <person name="Du M."/>
            <person name="Zhao Y."/>
            <person name="Schartl M."/>
            <person name="Tang Q."/>
            <person name="Wang J."/>
        </authorList>
    </citation>
    <scope>NUCLEOTIDE SEQUENCE</scope>
</reference>
<dbReference type="PANTHER" id="PTHR35345">
    <property type="entry name" value="TELOMERE REPEATS-BINDING BOUQUET FORMATION PROTEIN 2"/>
    <property type="match status" value="1"/>
</dbReference>
<reference evidence="1" key="3">
    <citation type="submission" date="2025-09" db="UniProtKB">
        <authorList>
            <consortium name="Ensembl"/>
        </authorList>
    </citation>
    <scope>IDENTIFICATION</scope>
</reference>
<sequence>MFREKSAWFSKSVSPNSRTFWIVQGGTVTGWKTADYIFSEDATCQDTLRIFLSKDYLLNKVTVFHSEFLSACERRQSVRSVSIGHYVLPPVSVQDGENKYMFIFCYIAMDALPKYLGDLCDFYPKCSHCSNCGACTSTITNMKDS</sequence>
<dbReference type="Proteomes" id="UP000265120">
    <property type="component" value="Chromosome 5"/>
</dbReference>
<dbReference type="InterPro" id="IPR028065">
    <property type="entry name" value="TERB2"/>
</dbReference>
<evidence type="ECO:0000313" key="1">
    <source>
        <dbReference type="Ensembl" id="ENSCSEP00000003083.1"/>
    </source>
</evidence>
<dbReference type="GeneTree" id="ENSGT00390000012336"/>
<dbReference type="GO" id="GO:0007129">
    <property type="term" value="P:homologous chromosome pairing at meiosis"/>
    <property type="evidence" value="ECO:0007669"/>
    <property type="project" value="TreeGrafter"/>
</dbReference>
<reference evidence="1" key="2">
    <citation type="submission" date="2025-08" db="UniProtKB">
        <authorList>
            <consortium name="Ensembl"/>
        </authorList>
    </citation>
    <scope>IDENTIFICATION</scope>
</reference>
<accession>A0A3P8UIN3</accession>
<dbReference type="GO" id="GO:0070197">
    <property type="term" value="P:meiotic attachment of telomere to nuclear envelope"/>
    <property type="evidence" value="ECO:0007669"/>
    <property type="project" value="TreeGrafter"/>
</dbReference>
<evidence type="ECO:0000313" key="2">
    <source>
        <dbReference type="Proteomes" id="UP000265120"/>
    </source>
</evidence>
<name>A0A3P8UIN3_CYNSE</name>
<dbReference type="AlphaFoldDB" id="A0A3P8UIN3"/>
<dbReference type="PANTHER" id="PTHR35345:SF1">
    <property type="entry name" value="TELOMERE REPEATS-BINDING BOUQUET FORMATION PROTEIN 2"/>
    <property type="match status" value="1"/>
</dbReference>
<organism evidence="1 2">
    <name type="scientific">Cynoglossus semilaevis</name>
    <name type="common">Tongue sole</name>
    <dbReference type="NCBI Taxonomy" id="244447"/>
    <lineage>
        <taxon>Eukaryota</taxon>
        <taxon>Metazoa</taxon>
        <taxon>Chordata</taxon>
        <taxon>Craniata</taxon>
        <taxon>Vertebrata</taxon>
        <taxon>Euteleostomi</taxon>
        <taxon>Actinopterygii</taxon>
        <taxon>Neopterygii</taxon>
        <taxon>Teleostei</taxon>
        <taxon>Neoteleostei</taxon>
        <taxon>Acanthomorphata</taxon>
        <taxon>Carangaria</taxon>
        <taxon>Pleuronectiformes</taxon>
        <taxon>Pleuronectoidei</taxon>
        <taxon>Cynoglossidae</taxon>
        <taxon>Cynoglossinae</taxon>
        <taxon>Cynoglossus</taxon>
    </lineage>
</organism>
<dbReference type="InParanoid" id="A0A3P8UIN3"/>
<keyword evidence="2" id="KW-1185">Reference proteome</keyword>